<sequence length="523" mass="58817">MEFTQLGIRSELQKILKESGIETPTAIQEKSIREIAAGRDVIARAQTGTGKTLAFLLPILEKVRPELKQVQALILSPTRELALQISTELAKLENAVDGVHAAAIYGGQDVDRQMRVLGENPAIVVATPGRLLDHVRRGTIDLSNISTLVLDEADQMLHIGFLPEVEAIIGMAPTEKQMLLFSATMPEQVRSIAKRFMKSPVTISVKSKNVTVEQISQTVIETTDRTKQATLFKVIKEEQPFMAIIFCRTKRRVSKLNEALKNAGFNSDELHGDLSQSKREQVMKRFRDAAIHLLVATDVAARGLDVEGVTHVFNYDVPEDAESYIHRIGRTGRAGGQGMAITFIAPKDRQLLAAIEKGIQLTVERKVIEGVKANPDSEPGRTQKGQRRSSEKRNSPDEQQDRKGKFRTSENRNALKKEQDKKDWRSSQENHNAPERQQDRKGKVRAPENRNNLKKERDKKEQRSSQENRNDPKRERDKKGPAGRKNKKDFLVSDDRKGRTAAGQETAKRNNNRKTSSRGKRPR</sequence>
<feature type="compositionally biased region" description="Basic and acidic residues" evidence="7">
    <location>
        <begin position="488"/>
        <end position="498"/>
    </location>
</feature>
<comment type="similarity">
    <text evidence="5">Belongs to the DEAD box helicase family.</text>
</comment>
<keyword evidence="4" id="KW-0067">ATP-binding</keyword>
<name>A0A372LA17_9BACI</name>
<protein>
    <submittedName>
        <fullName evidence="11">DEAD/DEAH box helicase</fullName>
    </submittedName>
</protein>
<dbReference type="GO" id="GO:0003676">
    <property type="term" value="F:nucleic acid binding"/>
    <property type="evidence" value="ECO:0007669"/>
    <property type="project" value="InterPro"/>
</dbReference>
<evidence type="ECO:0000259" key="8">
    <source>
        <dbReference type="PROSITE" id="PS51192"/>
    </source>
</evidence>
<dbReference type="PROSITE" id="PS51192">
    <property type="entry name" value="HELICASE_ATP_BIND_1"/>
    <property type="match status" value="1"/>
</dbReference>
<comment type="caution">
    <text evidence="11">The sequence shown here is derived from an EMBL/GenBank/DDBJ whole genome shotgun (WGS) entry which is preliminary data.</text>
</comment>
<feature type="compositionally biased region" description="Basic residues" evidence="7">
    <location>
        <begin position="510"/>
        <end position="523"/>
    </location>
</feature>
<dbReference type="InterPro" id="IPR050079">
    <property type="entry name" value="DEAD_box_RNA_helicase"/>
</dbReference>
<dbReference type="InterPro" id="IPR001650">
    <property type="entry name" value="Helicase_C-like"/>
</dbReference>
<dbReference type="AlphaFoldDB" id="A0A372LA17"/>
<evidence type="ECO:0000256" key="3">
    <source>
        <dbReference type="ARBA" id="ARBA00022806"/>
    </source>
</evidence>
<evidence type="ECO:0000256" key="4">
    <source>
        <dbReference type="ARBA" id="ARBA00022840"/>
    </source>
</evidence>
<evidence type="ECO:0000259" key="9">
    <source>
        <dbReference type="PROSITE" id="PS51194"/>
    </source>
</evidence>
<dbReference type="GO" id="GO:0005829">
    <property type="term" value="C:cytosol"/>
    <property type="evidence" value="ECO:0007669"/>
    <property type="project" value="TreeGrafter"/>
</dbReference>
<dbReference type="SUPFAM" id="SSF52540">
    <property type="entry name" value="P-loop containing nucleoside triphosphate hydrolases"/>
    <property type="match status" value="1"/>
</dbReference>
<dbReference type="PANTHER" id="PTHR47959">
    <property type="entry name" value="ATP-DEPENDENT RNA HELICASE RHLE-RELATED"/>
    <property type="match status" value="1"/>
</dbReference>
<reference evidence="11 12" key="1">
    <citation type="submission" date="2018-08" db="EMBL/GenBank/DDBJ databases">
        <title>Bacillus chawlae sp. nov., Bacillus glennii sp. nov., and Bacillus saganii sp. nov. Isolated from the Vehicle Assembly Building at Kennedy Space Center where the Viking Spacecraft were Assembled.</title>
        <authorList>
            <person name="Seuylemezian A."/>
            <person name="Vaishampayan P."/>
        </authorList>
    </citation>
    <scope>NUCLEOTIDE SEQUENCE [LARGE SCALE GENOMIC DNA]</scope>
    <source>
        <strain evidence="11 12">V44-8</strain>
    </source>
</reference>
<dbReference type="Proteomes" id="UP000262939">
    <property type="component" value="Unassembled WGS sequence"/>
</dbReference>
<keyword evidence="12" id="KW-1185">Reference proteome</keyword>
<evidence type="ECO:0000313" key="11">
    <source>
        <dbReference type="EMBL" id="RFU62415.1"/>
    </source>
</evidence>
<feature type="region of interest" description="Disordered" evidence="7">
    <location>
        <begin position="370"/>
        <end position="523"/>
    </location>
</feature>
<organism evidence="11 12">
    <name type="scientific">Peribacillus glennii</name>
    <dbReference type="NCBI Taxonomy" id="2303991"/>
    <lineage>
        <taxon>Bacteria</taxon>
        <taxon>Bacillati</taxon>
        <taxon>Bacillota</taxon>
        <taxon>Bacilli</taxon>
        <taxon>Bacillales</taxon>
        <taxon>Bacillaceae</taxon>
        <taxon>Peribacillus</taxon>
    </lineage>
</organism>
<dbReference type="GO" id="GO:0003724">
    <property type="term" value="F:RNA helicase activity"/>
    <property type="evidence" value="ECO:0007669"/>
    <property type="project" value="InterPro"/>
</dbReference>
<gene>
    <name evidence="11" type="ORF">D0466_14665</name>
</gene>
<dbReference type="GO" id="GO:0016787">
    <property type="term" value="F:hydrolase activity"/>
    <property type="evidence" value="ECO:0007669"/>
    <property type="project" value="UniProtKB-KW"/>
</dbReference>
<keyword evidence="2" id="KW-0378">Hydrolase</keyword>
<dbReference type="InterPro" id="IPR027417">
    <property type="entry name" value="P-loop_NTPase"/>
</dbReference>
<evidence type="ECO:0000259" key="10">
    <source>
        <dbReference type="PROSITE" id="PS51195"/>
    </source>
</evidence>
<accession>A0A372LA17</accession>
<evidence type="ECO:0000256" key="2">
    <source>
        <dbReference type="ARBA" id="ARBA00022801"/>
    </source>
</evidence>
<dbReference type="InterPro" id="IPR011545">
    <property type="entry name" value="DEAD/DEAH_box_helicase_dom"/>
</dbReference>
<evidence type="ECO:0000256" key="1">
    <source>
        <dbReference type="ARBA" id="ARBA00022741"/>
    </source>
</evidence>
<keyword evidence="3 11" id="KW-0347">Helicase</keyword>
<dbReference type="CDD" id="cd18787">
    <property type="entry name" value="SF2_C_DEAD"/>
    <property type="match status" value="1"/>
</dbReference>
<evidence type="ECO:0000313" key="12">
    <source>
        <dbReference type="Proteomes" id="UP000262939"/>
    </source>
</evidence>
<feature type="domain" description="Helicase C-terminal" evidence="9">
    <location>
        <begin position="214"/>
        <end position="379"/>
    </location>
</feature>
<feature type="compositionally biased region" description="Basic and acidic residues" evidence="7">
    <location>
        <begin position="388"/>
        <end position="480"/>
    </location>
</feature>
<dbReference type="InterPro" id="IPR044742">
    <property type="entry name" value="DEAD/DEAH_RhlB"/>
</dbReference>
<feature type="short sequence motif" description="Q motif" evidence="6">
    <location>
        <begin position="1"/>
        <end position="29"/>
    </location>
</feature>
<dbReference type="InterPro" id="IPR014001">
    <property type="entry name" value="Helicase_ATP-bd"/>
</dbReference>
<dbReference type="Pfam" id="PF00270">
    <property type="entry name" value="DEAD"/>
    <property type="match status" value="1"/>
</dbReference>
<dbReference type="PANTHER" id="PTHR47959:SF1">
    <property type="entry name" value="ATP-DEPENDENT RNA HELICASE DBPA"/>
    <property type="match status" value="1"/>
</dbReference>
<dbReference type="Gene3D" id="3.40.50.300">
    <property type="entry name" value="P-loop containing nucleotide triphosphate hydrolases"/>
    <property type="match status" value="2"/>
</dbReference>
<keyword evidence="1" id="KW-0547">Nucleotide-binding</keyword>
<dbReference type="OrthoDB" id="9805696at2"/>
<evidence type="ECO:0000256" key="6">
    <source>
        <dbReference type="PROSITE-ProRule" id="PRU00552"/>
    </source>
</evidence>
<dbReference type="Pfam" id="PF00271">
    <property type="entry name" value="Helicase_C"/>
    <property type="match status" value="1"/>
</dbReference>
<proteinExistence type="inferred from homology"/>
<dbReference type="SMART" id="SM00490">
    <property type="entry name" value="HELICc"/>
    <property type="match status" value="1"/>
</dbReference>
<evidence type="ECO:0000256" key="7">
    <source>
        <dbReference type="SAM" id="MobiDB-lite"/>
    </source>
</evidence>
<dbReference type="EMBL" id="QVTD01000010">
    <property type="protein sequence ID" value="RFU62415.1"/>
    <property type="molecule type" value="Genomic_DNA"/>
</dbReference>
<dbReference type="PROSITE" id="PS51194">
    <property type="entry name" value="HELICASE_CTER"/>
    <property type="match status" value="1"/>
</dbReference>
<dbReference type="GO" id="GO:0005524">
    <property type="term" value="F:ATP binding"/>
    <property type="evidence" value="ECO:0007669"/>
    <property type="project" value="UniProtKB-KW"/>
</dbReference>
<evidence type="ECO:0000256" key="5">
    <source>
        <dbReference type="ARBA" id="ARBA00038437"/>
    </source>
</evidence>
<feature type="domain" description="DEAD-box RNA helicase Q" evidence="10">
    <location>
        <begin position="1"/>
        <end position="29"/>
    </location>
</feature>
<dbReference type="PROSITE" id="PS51195">
    <property type="entry name" value="Q_MOTIF"/>
    <property type="match status" value="1"/>
</dbReference>
<feature type="domain" description="Helicase ATP-binding" evidence="8">
    <location>
        <begin position="32"/>
        <end position="203"/>
    </location>
</feature>
<dbReference type="SMART" id="SM00487">
    <property type="entry name" value="DEXDc"/>
    <property type="match status" value="1"/>
</dbReference>
<dbReference type="RefSeq" id="WP_117323311.1">
    <property type="nucleotide sequence ID" value="NZ_QVTD01000010.1"/>
</dbReference>
<dbReference type="CDD" id="cd00268">
    <property type="entry name" value="DEADc"/>
    <property type="match status" value="1"/>
</dbReference>
<dbReference type="InterPro" id="IPR014014">
    <property type="entry name" value="RNA_helicase_DEAD_Q_motif"/>
</dbReference>